<name>A0A3N0BGI4_9ACTN</name>
<dbReference type="SUPFAM" id="SSF46689">
    <property type="entry name" value="Homeodomain-like"/>
    <property type="match status" value="1"/>
</dbReference>
<evidence type="ECO:0000256" key="3">
    <source>
        <dbReference type="ARBA" id="ARBA00023163"/>
    </source>
</evidence>
<feature type="domain" description="HTH tetR-type" evidence="5">
    <location>
        <begin position="16"/>
        <end position="76"/>
    </location>
</feature>
<dbReference type="PANTHER" id="PTHR30055:SF234">
    <property type="entry name" value="HTH-TYPE TRANSCRIPTIONAL REGULATOR BETI"/>
    <property type="match status" value="1"/>
</dbReference>
<dbReference type="Pfam" id="PF00440">
    <property type="entry name" value="TetR_N"/>
    <property type="match status" value="1"/>
</dbReference>
<protein>
    <submittedName>
        <fullName evidence="6">TetR family transcriptional regulator</fullName>
    </submittedName>
</protein>
<evidence type="ECO:0000256" key="1">
    <source>
        <dbReference type="ARBA" id="ARBA00023015"/>
    </source>
</evidence>
<accession>A0A3N0BGI4</accession>
<dbReference type="PRINTS" id="PR00455">
    <property type="entry name" value="HTHTETR"/>
</dbReference>
<keyword evidence="7" id="KW-1185">Reference proteome</keyword>
<keyword evidence="2 4" id="KW-0238">DNA-binding</keyword>
<dbReference type="OrthoDB" id="8688418at2"/>
<feature type="DNA-binding region" description="H-T-H motif" evidence="4">
    <location>
        <begin position="39"/>
        <end position="58"/>
    </location>
</feature>
<dbReference type="GO" id="GO:0003700">
    <property type="term" value="F:DNA-binding transcription factor activity"/>
    <property type="evidence" value="ECO:0007669"/>
    <property type="project" value="TreeGrafter"/>
</dbReference>
<evidence type="ECO:0000256" key="4">
    <source>
        <dbReference type="PROSITE-ProRule" id="PRU00335"/>
    </source>
</evidence>
<reference evidence="7" key="1">
    <citation type="submission" date="2018-05" db="EMBL/GenBank/DDBJ databases">
        <title>Genome Sequencing of selected type strains of the family Eggerthellaceae.</title>
        <authorList>
            <person name="Danylec N."/>
            <person name="Stoll D.A."/>
            <person name="Doetsch A."/>
            <person name="Huch M."/>
        </authorList>
    </citation>
    <scope>NUCLEOTIDE SEQUENCE [LARGE SCALE GENOMIC DNA]</scope>
    <source>
        <strain evidence="7">DSM 16106</strain>
    </source>
</reference>
<dbReference type="InterPro" id="IPR023772">
    <property type="entry name" value="DNA-bd_HTH_TetR-type_CS"/>
</dbReference>
<dbReference type="AlphaFoldDB" id="A0A3N0BGI4"/>
<dbReference type="Gene3D" id="1.10.357.10">
    <property type="entry name" value="Tetracycline Repressor, domain 2"/>
    <property type="match status" value="1"/>
</dbReference>
<evidence type="ECO:0000313" key="7">
    <source>
        <dbReference type="Proteomes" id="UP000278632"/>
    </source>
</evidence>
<dbReference type="PROSITE" id="PS01081">
    <property type="entry name" value="HTH_TETR_1"/>
    <property type="match status" value="1"/>
</dbReference>
<dbReference type="InterPro" id="IPR009057">
    <property type="entry name" value="Homeodomain-like_sf"/>
</dbReference>
<dbReference type="PROSITE" id="PS50977">
    <property type="entry name" value="HTH_TETR_2"/>
    <property type="match status" value="1"/>
</dbReference>
<organism evidence="6 7">
    <name type="scientific">Paraeggerthella hongkongensis</name>
    <dbReference type="NCBI Taxonomy" id="230658"/>
    <lineage>
        <taxon>Bacteria</taxon>
        <taxon>Bacillati</taxon>
        <taxon>Actinomycetota</taxon>
        <taxon>Coriobacteriia</taxon>
        <taxon>Eggerthellales</taxon>
        <taxon>Eggerthellaceae</taxon>
        <taxon>Paraeggerthella</taxon>
    </lineage>
</organism>
<proteinExistence type="predicted"/>
<dbReference type="Proteomes" id="UP000278632">
    <property type="component" value="Unassembled WGS sequence"/>
</dbReference>
<sequence length="208" mass="22956">MPNDAAPHGLRERKRRATRAAIERAAITLVQERGYDNITVAQISERAQVSQGTFFNYFPTKDAAIVGIGTYNLDPDAVHAALDRLMPATMFTATLTLFLQVVESFDWESDVSSLRVALVKDTPSLMKMFLDNAFEFVADFRTLVASYLDEHPQLRTCPELLSSSEEAGIVVSEALEAAKFALSRAARNPSEGLMSAEDVEDVIRRIVG</sequence>
<gene>
    <name evidence="6" type="ORF">DMP08_03400</name>
</gene>
<dbReference type="InterPro" id="IPR001647">
    <property type="entry name" value="HTH_TetR"/>
</dbReference>
<dbReference type="RefSeq" id="WP_123191588.1">
    <property type="nucleotide sequence ID" value="NZ_QICD01000004.1"/>
</dbReference>
<keyword evidence="3" id="KW-0804">Transcription</keyword>
<dbReference type="PANTHER" id="PTHR30055">
    <property type="entry name" value="HTH-TYPE TRANSCRIPTIONAL REGULATOR RUTR"/>
    <property type="match status" value="1"/>
</dbReference>
<evidence type="ECO:0000256" key="2">
    <source>
        <dbReference type="ARBA" id="ARBA00023125"/>
    </source>
</evidence>
<comment type="caution">
    <text evidence="6">The sequence shown here is derived from an EMBL/GenBank/DDBJ whole genome shotgun (WGS) entry which is preliminary data.</text>
</comment>
<dbReference type="GO" id="GO:0000976">
    <property type="term" value="F:transcription cis-regulatory region binding"/>
    <property type="evidence" value="ECO:0007669"/>
    <property type="project" value="TreeGrafter"/>
</dbReference>
<evidence type="ECO:0000259" key="5">
    <source>
        <dbReference type="PROSITE" id="PS50977"/>
    </source>
</evidence>
<evidence type="ECO:0000313" key="6">
    <source>
        <dbReference type="EMBL" id="RNL47082.1"/>
    </source>
</evidence>
<keyword evidence="1" id="KW-0805">Transcription regulation</keyword>
<dbReference type="InterPro" id="IPR050109">
    <property type="entry name" value="HTH-type_TetR-like_transc_reg"/>
</dbReference>
<dbReference type="EMBL" id="QICD01000004">
    <property type="protein sequence ID" value="RNL47082.1"/>
    <property type="molecule type" value="Genomic_DNA"/>
</dbReference>